<name>A0AAV3Z651_9GAST</name>
<evidence type="ECO:0000313" key="1">
    <source>
        <dbReference type="EMBL" id="GFN90182.1"/>
    </source>
</evidence>
<reference evidence="1 2" key="1">
    <citation type="journal article" date="2021" name="Elife">
        <title>Chloroplast acquisition without the gene transfer in kleptoplastic sea slugs, Plakobranchus ocellatus.</title>
        <authorList>
            <person name="Maeda T."/>
            <person name="Takahashi S."/>
            <person name="Yoshida T."/>
            <person name="Shimamura S."/>
            <person name="Takaki Y."/>
            <person name="Nagai Y."/>
            <person name="Toyoda A."/>
            <person name="Suzuki Y."/>
            <person name="Arimoto A."/>
            <person name="Ishii H."/>
            <person name="Satoh N."/>
            <person name="Nishiyama T."/>
            <person name="Hasebe M."/>
            <person name="Maruyama T."/>
            <person name="Minagawa J."/>
            <person name="Obokata J."/>
            <person name="Shigenobu S."/>
        </authorList>
    </citation>
    <scope>NUCLEOTIDE SEQUENCE [LARGE SCALE GENOMIC DNA]</scope>
</reference>
<comment type="caution">
    <text evidence="1">The sequence shown here is derived from an EMBL/GenBank/DDBJ whole genome shotgun (WGS) entry which is preliminary data.</text>
</comment>
<accession>A0AAV3Z651</accession>
<sequence>MRCKLRSEQYCGWCVTAVCRLQYQINGRRWQGHAITSSRKLRQQRLFLPSIYSSVFRLLTGSRPGAIRELIQLFSTFNHIRPPLKNFSTQRRLPSRSAR</sequence>
<organism evidence="1 2">
    <name type="scientific">Plakobranchus ocellatus</name>
    <dbReference type="NCBI Taxonomy" id="259542"/>
    <lineage>
        <taxon>Eukaryota</taxon>
        <taxon>Metazoa</taxon>
        <taxon>Spiralia</taxon>
        <taxon>Lophotrochozoa</taxon>
        <taxon>Mollusca</taxon>
        <taxon>Gastropoda</taxon>
        <taxon>Heterobranchia</taxon>
        <taxon>Euthyneura</taxon>
        <taxon>Panpulmonata</taxon>
        <taxon>Sacoglossa</taxon>
        <taxon>Placobranchoidea</taxon>
        <taxon>Plakobranchidae</taxon>
        <taxon>Plakobranchus</taxon>
    </lineage>
</organism>
<evidence type="ECO:0000313" key="2">
    <source>
        <dbReference type="Proteomes" id="UP000735302"/>
    </source>
</evidence>
<dbReference type="EMBL" id="BLXT01002012">
    <property type="protein sequence ID" value="GFN90182.1"/>
    <property type="molecule type" value="Genomic_DNA"/>
</dbReference>
<protein>
    <submittedName>
        <fullName evidence="1">Uncharacterized protein</fullName>
    </submittedName>
</protein>
<dbReference type="AlphaFoldDB" id="A0AAV3Z651"/>
<dbReference type="Proteomes" id="UP000735302">
    <property type="component" value="Unassembled WGS sequence"/>
</dbReference>
<proteinExistence type="predicted"/>
<gene>
    <name evidence="1" type="ORF">PoB_001668800</name>
</gene>
<keyword evidence="2" id="KW-1185">Reference proteome</keyword>